<organism evidence="2 3">
    <name type="scientific">Extremus antarcticus</name>
    <dbReference type="NCBI Taxonomy" id="702011"/>
    <lineage>
        <taxon>Eukaryota</taxon>
        <taxon>Fungi</taxon>
        <taxon>Dikarya</taxon>
        <taxon>Ascomycota</taxon>
        <taxon>Pezizomycotina</taxon>
        <taxon>Dothideomycetes</taxon>
        <taxon>Dothideomycetidae</taxon>
        <taxon>Mycosphaerellales</taxon>
        <taxon>Extremaceae</taxon>
        <taxon>Extremus</taxon>
    </lineage>
</organism>
<proteinExistence type="predicted"/>
<protein>
    <submittedName>
        <fullName evidence="2">Uncharacterized protein</fullName>
    </submittedName>
</protein>
<evidence type="ECO:0000313" key="3">
    <source>
        <dbReference type="Proteomes" id="UP001271007"/>
    </source>
</evidence>
<feature type="region of interest" description="Disordered" evidence="1">
    <location>
        <begin position="1"/>
        <end position="49"/>
    </location>
</feature>
<accession>A0AAJ0G964</accession>
<reference evidence="2" key="1">
    <citation type="submission" date="2023-04" db="EMBL/GenBank/DDBJ databases">
        <title>Black Yeasts Isolated from many extreme environments.</title>
        <authorList>
            <person name="Coleine C."/>
            <person name="Stajich J.E."/>
            <person name="Selbmann L."/>
        </authorList>
    </citation>
    <scope>NUCLEOTIDE SEQUENCE</scope>
    <source>
        <strain evidence="2">CCFEE 5312</strain>
    </source>
</reference>
<feature type="compositionally biased region" description="Acidic residues" evidence="1">
    <location>
        <begin position="29"/>
        <end position="44"/>
    </location>
</feature>
<keyword evidence="3" id="KW-1185">Reference proteome</keyword>
<dbReference type="Proteomes" id="UP001271007">
    <property type="component" value="Unassembled WGS sequence"/>
</dbReference>
<name>A0AAJ0G964_9PEZI</name>
<comment type="caution">
    <text evidence="2">The sequence shown here is derived from an EMBL/GenBank/DDBJ whole genome shotgun (WGS) entry which is preliminary data.</text>
</comment>
<feature type="compositionally biased region" description="Polar residues" evidence="1">
    <location>
        <begin position="784"/>
        <end position="795"/>
    </location>
</feature>
<dbReference type="EMBL" id="JAWDJX010000139">
    <property type="protein sequence ID" value="KAK3045883.1"/>
    <property type="molecule type" value="Genomic_DNA"/>
</dbReference>
<dbReference type="AlphaFoldDB" id="A0AAJ0G964"/>
<evidence type="ECO:0000313" key="2">
    <source>
        <dbReference type="EMBL" id="KAK3045883.1"/>
    </source>
</evidence>
<feature type="region of interest" description="Disordered" evidence="1">
    <location>
        <begin position="773"/>
        <end position="795"/>
    </location>
</feature>
<evidence type="ECO:0000256" key="1">
    <source>
        <dbReference type="SAM" id="MobiDB-lite"/>
    </source>
</evidence>
<gene>
    <name evidence="2" type="ORF">LTR09_012594</name>
</gene>
<sequence length="921" mass="104496">MSQPSEGEDSAPDGLDSPYESSLDGEYGATEEADGGQSGDEGDVSDGCGQCIQRSVDEDKAGDRLVDAVAQLSAFFCTEEFFDSRSSSTLLVYFSGILGFTHRGTTFERPRNYTSKLSALIYCVRLCLLEFSLPRSAHPAIGWEVRPRTGNLRRLNKVRERFMCYGCQAPMGELLSLRAYGRAISHSDGPCFRVQWSEDSETVAWEHGRLEMDQLRRLGSTAVQSATTSMARLMYGLAPAIKLESVRDQISSQRQGYSFVRDPANQLDTAYLDLSSRACLNPLDGLMASESWQLDAVRRYLSEETNLLVQLMLMLYLRGGQAARTTEFFSIECYNGPSTSRGVYVHDGSIVYITRHSKAWRATNHEFQVARYLPRQDSELLATYLVYVRPFTDMLYRVCYGQNRERRLLFASSERPERPWTADVLTKALKLLTQDVCGTPFGVQVYRQLSVAVTERHIKHISRPFNRYDDKSTEADREVAFSWQSGHRPLQRGTVYGIDAAFPDSLQPALLRVYQWASIEWHNFLGADNNQLHTATKSKSTAAFSNVPGETGNKRRTVLPRQSVMASGPIIYDSMLDFEERGAEDVGPVLSLRQTERRGEAAFATEEQHQIAHPQVSDDAANPLRKNVKITVENAKTVLQYLEKHGALVCSVHNYAVRNLAYHLREFHSIPAKERRAIVDLFRQYELYEPSRIPLPAPLGEPFKVLGRPKKAWPCEEPECEKISINDDTIRQHSNQVHGWKSSYTDDRYWHPVWVQSFFSTGGFQRYFTVDYEESEEQNDGENRGQSNRGAATASTSLQVTSVLQEWDQALEKQKLAQEKADSELAKTDRTGWFSRTRWPEHLADCNLRHLSHATRLPDRDETELQQIVQLVAQLLERSVSGLATLDDEIRRWLRGAKLHEPDIRPLSKRVKQRTPDTCSG</sequence>
<feature type="compositionally biased region" description="Acidic residues" evidence="1">
    <location>
        <begin position="1"/>
        <end position="11"/>
    </location>
</feature>